<protein>
    <submittedName>
        <fullName evidence="2">Uncharacterized protein</fullName>
    </submittedName>
</protein>
<feature type="region of interest" description="Disordered" evidence="1">
    <location>
        <begin position="1"/>
        <end position="24"/>
    </location>
</feature>
<name>A0A6A4I8A9_9AGAR</name>
<accession>A0A6A4I8A9</accession>
<dbReference type="AlphaFoldDB" id="A0A6A4I8A9"/>
<evidence type="ECO:0000313" key="3">
    <source>
        <dbReference type="Proteomes" id="UP000799118"/>
    </source>
</evidence>
<evidence type="ECO:0000313" key="2">
    <source>
        <dbReference type="EMBL" id="KAE9406200.1"/>
    </source>
</evidence>
<organism evidence="2 3">
    <name type="scientific">Gymnopus androsaceus JB14</name>
    <dbReference type="NCBI Taxonomy" id="1447944"/>
    <lineage>
        <taxon>Eukaryota</taxon>
        <taxon>Fungi</taxon>
        <taxon>Dikarya</taxon>
        <taxon>Basidiomycota</taxon>
        <taxon>Agaricomycotina</taxon>
        <taxon>Agaricomycetes</taxon>
        <taxon>Agaricomycetidae</taxon>
        <taxon>Agaricales</taxon>
        <taxon>Marasmiineae</taxon>
        <taxon>Omphalotaceae</taxon>
        <taxon>Gymnopus</taxon>
    </lineage>
</organism>
<sequence>MSDGSFPGYIPNARGNGGKSTRRDHLPDTLRMLQSLSFKFLTEVRLDEVRSEHFRAIRKHLGGQLQKTFDSRCYSLEDRSLSGLSKVIMITSLTELKFLAIDELSIHMYQRCHNLLDQTALVLPSSLRELHLMWAIIVSTLWD</sequence>
<keyword evidence="3" id="KW-1185">Reference proteome</keyword>
<reference evidence="2" key="1">
    <citation type="journal article" date="2019" name="Environ. Microbiol.">
        <title>Fungal ecological strategies reflected in gene transcription - a case study of two litter decomposers.</title>
        <authorList>
            <person name="Barbi F."/>
            <person name="Kohler A."/>
            <person name="Barry K."/>
            <person name="Baskaran P."/>
            <person name="Daum C."/>
            <person name="Fauchery L."/>
            <person name="Ihrmark K."/>
            <person name="Kuo A."/>
            <person name="LaButti K."/>
            <person name="Lipzen A."/>
            <person name="Morin E."/>
            <person name="Grigoriev I.V."/>
            <person name="Henrissat B."/>
            <person name="Lindahl B."/>
            <person name="Martin F."/>
        </authorList>
    </citation>
    <scope>NUCLEOTIDE SEQUENCE</scope>
    <source>
        <strain evidence="2">JB14</strain>
    </source>
</reference>
<gene>
    <name evidence="2" type="ORF">BT96DRAFT_266376</name>
</gene>
<proteinExistence type="predicted"/>
<dbReference type="EMBL" id="ML769403">
    <property type="protein sequence ID" value="KAE9406200.1"/>
    <property type="molecule type" value="Genomic_DNA"/>
</dbReference>
<evidence type="ECO:0000256" key="1">
    <source>
        <dbReference type="SAM" id="MobiDB-lite"/>
    </source>
</evidence>
<dbReference type="Proteomes" id="UP000799118">
    <property type="component" value="Unassembled WGS sequence"/>
</dbReference>